<evidence type="ECO:0000256" key="2">
    <source>
        <dbReference type="ARBA" id="ARBA00007703"/>
    </source>
</evidence>
<reference evidence="4" key="1">
    <citation type="submission" date="2015-04" db="EMBL/GenBank/DDBJ databases">
        <title>Formation of a single polar flagellum by lateral and polar bacterial flagellar gene sets.</title>
        <authorList>
            <person name="Maruyama Y."/>
            <person name="Kobayashi M."/>
            <person name="Murata K."/>
            <person name="Hashimoto W."/>
        </authorList>
    </citation>
    <scope>NUCLEOTIDE SEQUENCE</scope>
    <source>
        <strain evidence="4">A1</strain>
    </source>
</reference>
<evidence type="ECO:0000256" key="3">
    <source>
        <dbReference type="ARBA" id="ARBA00022795"/>
    </source>
</evidence>
<dbReference type="EMBL" id="LC043068">
    <property type="protein sequence ID" value="BAQ18909.1"/>
    <property type="molecule type" value="Genomic_DNA"/>
</dbReference>
<dbReference type="SUPFAM" id="SSF140566">
    <property type="entry name" value="FlgN-like"/>
    <property type="match status" value="1"/>
</dbReference>
<dbReference type="Gene3D" id="1.20.58.300">
    <property type="entry name" value="FlgN-like"/>
    <property type="match status" value="1"/>
</dbReference>
<dbReference type="AlphaFoldDB" id="A0A0A8K9X2"/>
<keyword evidence="4" id="KW-0282">Flagellum</keyword>
<dbReference type="InterPro" id="IPR007809">
    <property type="entry name" value="FlgN-like"/>
</dbReference>
<accession>A0A0A8K9X2</accession>
<proteinExistence type="inferred from homology"/>
<keyword evidence="3" id="KW-1005">Bacterial flagellum biogenesis</keyword>
<name>A0A0A8K9X2_9SPHN</name>
<gene>
    <name evidence="4" type="primary">flgN</name>
</gene>
<evidence type="ECO:0000313" key="4">
    <source>
        <dbReference type="EMBL" id="BAQ18909.1"/>
    </source>
</evidence>
<evidence type="ECO:0000256" key="1">
    <source>
        <dbReference type="ARBA" id="ARBA00002397"/>
    </source>
</evidence>
<organism evidence="4">
    <name type="scientific">Sphingomonas sp. A1</name>
    <dbReference type="NCBI Taxonomy" id="90322"/>
    <lineage>
        <taxon>Bacteria</taxon>
        <taxon>Pseudomonadati</taxon>
        <taxon>Pseudomonadota</taxon>
        <taxon>Alphaproteobacteria</taxon>
        <taxon>Sphingomonadales</taxon>
        <taxon>Sphingomonadaceae</taxon>
        <taxon>Sphingomonas</taxon>
    </lineage>
</organism>
<dbReference type="GO" id="GO:0044780">
    <property type="term" value="P:bacterial-type flagellum assembly"/>
    <property type="evidence" value="ECO:0007669"/>
    <property type="project" value="InterPro"/>
</dbReference>
<protein>
    <submittedName>
        <fullName evidence="4">Flagella synthesis protein FlgN</fullName>
    </submittedName>
</protein>
<comment type="similarity">
    <text evidence="2">Belongs to the FlgN family.</text>
</comment>
<comment type="function">
    <text evidence="1">Required for the efficient initiation of filament assembly.</text>
</comment>
<sequence length="143" mass="15916">MNAQQAMLSLAQGIQLDVADYDRLHGLLEQQFAAALRHDVARLPQLAEDIGALCVVLDARRTERVTLVNAIVGMEVPEAQRVAAVFARLPERYRTAAETLWQSLQARVLACKALNLRNGNLLMDQYEVMQRVLGGESDTYAPR</sequence>
<dbReference type="InterPro" id="IPR036679">
    <property type="entry name" value="FlgN-like_sf"/>
</dbReference>
<keyword evidence="4" id="KW-0969">Cilium</keyword>
<keyword evidence="4" id="KW-0966">Cell projection</keyword>
<dbReference type="Pfam" id="PF05130">
    <property type="entry name" value="FlgN"/>
    <property type="match status" value="1"/>
</dbReference>